<evidence type="ECO:0000313" key="1">
    <source>
        <dbReference type="EMBL" id="CEK09409.1"/>
    </source>
</evidence>
<name>A0A0A8URK0_LEGHA</name>
<gene>
    <name evidence="1" type="ORF">LHA_0298</name>
</gene>
<dbReference type="AlphaFoldDB" id="A0A0A8URK0"/>
<dbReference type="PATRIC" id="fig|449.7.peg.1000"/>
<organism evidence="1 2">
    <name type="scientific">Legionella hackeliae</name>
    <dbReference type="NCBI Taxonomy" id="449"/>
    <lineage>
        <taxon>Bacteria</taxon>
        <taxon>Pseudomonadati</taxon>
        <taxon>Pseudomonadota</taxon>
        <taxon>Gammaproteobacteria</taxon>
        <taxon>Legionellales</taxon>
        <taxon>Legionellaceae</taxon>
        <taxon>Legionella</taxon>
    </lineage>
</organism>
<reference evidence="2" key="1">
    <citation type="submission" date="2014-09" db="EMBL/GenBank/DDBJ databases">
        <authorList>
            <person name="Gomez-Valero L."/>
        </authorList>
    </citation>
    <scope>NUCLEOTIDE SEQUENCE [LARGE SCALE GENOMIC DNA]</scope>
    <source>
        <strain evidence="2">ATCC35250</strain>
    </source>
</reference>
<accession>A0A0A8URK0</accession>
<dbReference type="EMBL" id="LN681225">
    <property type="protein sequence ID" value="CEK09409.1"/>
    <property type="molecule type" value="Genomic_DNA"/>
</dbReference>
<keyword evidence="2" id="KW-1185">Reference proteome</keyword>
<sequence>MIFIYTIFICFVLLLVVFYILSKGETMSSFFCFQRQAYRDTVVKVTFHKKLNQESKETALKALNAQRELEKRLIGKKSQTQTQRNDLNVKGSSLAVARKLNTAVSQAAGTSLIYGDNINLEEIVFTQDKDGITRTHFEAIYLANEETLAAKFKHITTDDLNRIKKDLIVKLERFKTVLDRGEFHNRLETAGKLDDCRWIIQQTIDLISCAKSLSAVIATIAIEADLLAQLGVAEDLSTGEGLQDNLVRGAKNLADGAKGLLSIFSQKDKNESNKDKEEIVITATNSAADLFADDLPNQLRESLEDRRTSLGLEINAVGSAFQLEDAREKLITRLEAYLAKRAELINTEKNDSVVIYNYRPIDRGIFYNKALQEARIEIAANFLAELKHMQLNDESRNYQSITNPQLFAQAFIRAFEKNIDVYNNLARKLPGGIPIDDIGELAVMLDEMRMEMKNIYPKDVKLSHGGISMYQQLGLNEPTQQLQNV</sequence>
<dbReference type="HOGENOM" id="CLU_562342_0_0_6"/>
<protein>
    <submittedName>
        <fullName evidence="1">Uncharacterized protein</fullName>
    </submittedName>
</protein>
<evidence type="ECO:0000313" key="2">
    <source>
        <dbReference type="Proteomes" id="UP000032803"/>
    </source>
</evidence>
<proteinExistence type="predicted"/>
<dbReference type="KEGG" id="lha:LHA_0298"/>
<dbReference type="Proteomes" id="UP000032803">
    <property type="component" value="Chromosome I"/>
</dbReference>
<dbReference type="STRING" id="449.LHA_0298"/>